<dbReference type="Pfam" id="PF01966">
    <property type="entry name" value="HD"/>
    <property type="match status" value="1"/>
</dbReference>
<dbReference type="AlphaFoldDB" id="A0A4Y3PAD6"/>
<dbReference type="NCBIfam" id="TIGR01353">
    <property type="entry name" value="dGTP_triPase"/>
    <property type="match status" value="1"/>
</dbReference>
<keyword evidence="1 3" id="KW-0378">Hydrolase</keyword>
<evidence type="ECO:0000259" key="2">
    <source>
        <dbReference type="PROSITE" id="PS51831"/>
    </source>
</evidence>
<evidence type="ECO:0000256" key="1">
    <source>
        <dbReference type="ARBA" id="ARBA00022801"/>
    </source>
</evidence>
<organism evidence="3 4">
    <name type="scientific">Brevibacillus parabrevis</name>
    <dbReference type="NCBI Taxonomy" id="54914"/>
    <lineage>
        <taxon>Bacteria</taxon>
        <taxon>Bacillati</taxon>
        <taxon>Bacillota</taxon>
        <taxon>Bacilli</taxon>
        <taxon>Bacillales</taxon>
        <taxon>Paenibacillaceae</taxon>
        <taxon>Brevibacillus</taxon>
    </lineage>
</organism>
<dbReference type="InterPro" id="IPR006261">
    <property type="entry name" value="dGTPase"/>
</dbReference>
<evidence type="ECO:0000313" key="4">
    <source>
        <dbReference type="Proteomes" id="UP000316882"/>
    </source>
</evidence>
<name>A0A4Y3PAD6_BREPA</name>
<protein>
    <submittedName>
        <fullName evidence="3">Deoxyguanosinetriphosphate triphosphohydrolase-like protein</fullName>
    </submittedName>
</protein>
<gene>
    <name evidence="3" type="ORF">BPA01_00740</name>
</gene>
<dbReference type="InterPro" id="IPR027432">
    <property type="entry name" value="dGTP_triphosphohydrolase_C"/>
</dbReference>
<dbReference type="CDD" id="cd00077">
    <property type="entry name" value="HDc"/>
    <property type="match status" value="1"/>
</dbReference>
<proteinExistence type="predicted"/>
<dbReference type="Gene3D" id="1.10.3210.10">
    <property type="entry name" value="Hypothetical protein af1432"/>
    <property type="match status" value="1"/>
</dbReference>
<dbReference type="Gene3D" id="1.10.3410.10">
    <property type="entry name" value="putative deoxyguanosinetriphosphate triphosphohydrolase like domain"/>
    <property type="match status" value="1"/>
</dbReference>
<dbReference type="RefSeq" id="WP_122962791.1">
    <property type="nucleotide sequence ID" value="NZ_BJMH01000001.1"/>
</dbReference>
<feature type="domain" description="HD" evidence="2">
    <location>
        <begin position="72"/>
        <end position="271"/>
    </location>
</feature>
<dbReference type="InterPro" id="IPR050135">
    <property type="entry name" value="dGTPase-like"/>
</dbReference>
<dbReference type="EMBL" id="BJMH01000001">
    <property type="protein sequence ID" value="GEB30494.1"/>
    <property type="molecule type" value="Genomic_DNA"/>
</dbReference>
<dbReference type="PROSITE" id="PS51831">
    <property type="entry name" value="HD"/>
    <property type="match status" value="1"/>
</dbReference>
<reference evidence="3 4" key="1">
    <citation type="submission" date="2019-06" db="EMBL/GenBank/DDBJ databases">
        <title>Whole genome shotgun sequence of Brevibacillus parabrevis NBRC 12334.</title>
        <authorList>
            <person name="Hosoyama A."/>
            <person name="Uohara A."/>
            <person name="Ohji S."/>
            <person name="Ichikawa N."/>
        </authorList>
    </citation>
    <scope>NUCLEOTIDE SEQUENCE [LARGE SCALE GENOMIC DNA]</scope>
    <source>
        <strain evidence="3 4">NBRC 12334</strain>
    </source>
</reference>
<comment type="caution">
    <text evidence="3">The sequence shown here is derived from an EMBL/GenBank/DDBJ whole genome shotgun (WGS) entry which is preliminary data.</text>
</comment>
<evidence type="ECO:0000313" key="3">
    <source>
        <dbReference type="EMBL" id="GEB30494.1"/>
    </source>
</evidence>
<accession>A0A4Y3PAD6</accession>
<dbReference type="PANTHER" id="PTHR11373:SF32">
    <property type="entry name" value="DEOXYGUANOSINETRIPHOSPHATE TRIPHOSPHOHYDROLASE"/>
    <property type="match status" value="1"/>
</dbReference>
<dbReference type="Proteomes" id="UP000316882">
    <property type="component" value="Unassembled WGS sequence"/>
</dbReference>
<keyword evidence="4" id="KW-1185">Reference proteome</keyword>
<dbReference type="InterPro" id="IPR023293">
    <property type="entry name" value="dGTP_triP_hydro_central_sf"/>
</dbReference>
<dbReference type="InterPro" id="IPR006674">
    <property type="entry name" value="HD_domain"/>
</dbReference>
<dbReference type="PANTHER" id="PTHR11373">
    <property type="entry name" value="DEOXYNUCLEOSIDE TRIPHOSPHATE TRIPHOSPHOHYDROLASE"/>
    <property type="match status" value="1"/>
</dbReference>
<dbReference type="Gene3D" id="1.10.3550.10">
    <property type="entry name" value="eoxyguanosinetriphosphate triphosphohydrolase domain-like"/>
    <property type="match status" value="1"/>
</dbReference>
<sequence>MQNSTLMQWEQLLSGVRLRDRQVKDRTKDNEYDLRNDFDDDYSRLIISSAVRRLQDKAQVFPLDNSDFVRTRLTHSHEVATIGRSLGISVEKYLSTRKPQAFKEESVGKLSALLAVAGLVHDLGNPPFGHFGEAAIQTFFRDWFENEKNLRQLAEGNSQYAKQMQADFEHFEGNAQSFRLLTKLNGLVDEYSYNLSAASLASILKYPRSSLEGNKSRAERKAQDLGVSYKKFGYMTSEQERFELVRQYTGIMDKRHPVTFLLEAADDIAYSAADIEDGCKKKVLDYSIITDVFAEFFKTEDDRKLLDSFVSDFKQNTEERRSDRLDNAVQKLRIKAQGAMIHGVVESFLKLHDRILNGDFDEEILENSSAAKVREAFRALAENYIFPNRDIITRELVGGKVIRGLLEIFVCSVSTDSIYQLAELEKNIFKINDEFAYSEKGKNFMLISDNYRYLMQRYPFSLQVDKQPSLYDRLLLVTDFVCGMTDTYALELYQKLSGIKL</sequence>
<dbReference type="STRING" id="54914.AV540_12605"/>
<dbReference type="SMART" id="SM00471">
    <property type="entry name" value="HDc"/>
    <property type="match status" value="1"/>
</dbReference>
<dbReference type="GO" id="GO:0006203">
    <property type="term" value="P:dGTP catabolic process"/>
    <property type="evidence" value="ECO:0007669"/>
    <property type="project" value="TreeGrafter"/>
</dbReference>
<dbReference type="GO" id="GO:0008832">
    <property type="term" value="F:dGTPase activity"/>
    <property type="evidence" value="ECO:0007669"/>
    <property type="project" value="TreeGrafter"/>
</dbReference>
<dbReference type="SUPFAM" id="SSF109604">
    <property type="entry name" value="HD-domain/PDEase-like"/>
    <property type="match status" value="1"/>
</dbReference>
<dbReference type="InterPro" id="IPR003607">
    <property type="entry name" value="HD/PDEase_dom"/>
</dbReference>